<evidence type="ECO:0000313" key="1">
    <source>
        <dbReference type="EMBL" id="QTA89432.1"/>
    </source>
</evidence>
<name>A0A975BQ58_9BACT</name>
<protein>
    <submittedName>
        <fullName evidence="1">Uncharacterized protein</fullName>
    </submittedName>
</protein>
<dbReference type="Proteomes" id="UP000663722">
    <property type="component" value="Chromosome"/>
</dbReference>
<proteinExistence type="predicted"/>
<dbReference type="EMBL" id="CP061800">
    <property type="protein sequence ID" value="QTA89432.1"/>
    <property type="molecule type" value="Genomic_DNA"/>
</dbReference>
<gene>
    <name evidence="1" type="ORF">dnm_054850</name>
</gene>
<reference evidence="1" key="1">
    <citation type="journal article" date="2021" name="Microb. Physiol.">
        <title>Proteogenomic Insights into the Physiology of Marine, Sulfate-Reducing, Filamentous Desulfonema limicola and Desulfonema magnum.</title>
        <authorList>
            <person name="Schnaars V."/>
            <person name="Wohlbrand L."/>
            <person name="Scheve S."/>
            <person name="Hinrichs C."/>
            <person name="Reinhardt R."/>
            <person name="Rabus R."/>
        </authorList>
    </citation>
    <scope>NUCLEOTIDE SEQUENCE</scope>
    <source>
        <strain evidence="1">4be13</strain>
    </source>
</reference>
<evidence type="ECO:0000313" key="2">
    <source>
        <dbReference type="Proteomes" id="UP000663722"/>
    </source>
</evidence>
<organism evidence="1 2">
    <name type="scientific">Desulfonema magnum</name>
    <dbReference type="NCBI Taxonomy" id="45655"/>
    <lineage>
        <taxon>Bacteria</taxon>
        <taxon>Pseudomonadati</taxon>
        <taxon>Thermodesulfobacteriota</taxon>
        <taxon>Desulfobacteria</taxon>
        <taxon>Desulfobacterales</taxon>
        <taxon>Desulfococcaceae</taxon>
        <taxon>Desulfonema</taxon>
    </lineage>
</organism>
<keyword evidence="2" id="KW-1185">Reference proteome</keyword>
<dbReference type="AlphaFoldDB" id="A0A975BQ58"/>
<dbReference type="KEGG" id="dmm:dnm_054850"/>
<sequence length="47" mass="5506">MINHPPDFYFKQSIRTKVFLFSTDSEVSEIRGVLQWRIPSKISGRPP</sequence>
<accession>A0A975BQ58</accession>